<dbReference type="InterPro" id="IPR050238">
    <property type="entry name" value="DNA_Rep/Repair_Clamp_Loader"/>
</dbReference>
<protein>
    <recommendedName>
        <fullName evidence="3">DNA polymerase III subunit delta</fullName>
    </recommendedName>
</protein>
<gene>
    <name evidence="1" type="ORF">H9727_01130</name>
</gene>
<dbReference type="SUPFAM" id="SSF52540">
    <property type="entry name" value="P-loop containing nucleoside triphosphate hydrolases"/>
    <property type="match status" value="1"/>
</dbReference>
<dbReference type="Proteomes" id="UP000824132">
    <property type="component" value="Unassembled WGS sequence"/>
</dbReference>
<sequence length="310" mass="33297">MSIFSQSKPYKIVAGDAAQGKLSHAYLLVCPDARNLRSFLKELAVLVLGADERAGGLIEREMYADCVVLPAPGAKFTVADAKNVSDECYIKPVEGDKKLFVLDGVQDMNASAQNKLLKVLEEPPANVCFLLGSVNDFAVLPTIKSRAKRLDLFTFADAEIEKYIRAAYPHRKDAAEIAAVSGGILGRAQELAEGGDLGAAAEEAALFAMNLSVSSAIGAARKYADKEKIGGFLSVLKLVYRDILMLKLGRRDLLLSGGQEKLLERAAARYSAVALVGAQEKISAAERDIKFNANLASCLETLFIGILEGR</sequence>
<accession>A0A9D2A7V5</accession>
<dbReference type="PANTHER" id="PTHR11669">
    <property type="entry name" value="REPLICATION FACTOR C / DNA POLYMERASE III GAMMA-TAU SUBUNIT"/>
    <property type="match status" value="1"/>
</dbReference>
<proteinExistence type="predicted"/>
<evidence type="ECO:0000313" key="2">
    <source>
        <dbReference type="Proteomes" id="UP000824132"/>
    </source>
</evidence>
<evidence type="ECO:0008006" key="3">
    <source>
        <dbReference type="Google" id="ProtNLM"/>
    </source>
</evidence>
<dbReference type="EMBL" id="DXCL01000009">
    <property type="protein sequence ID" value="HIZ02869.1"/>
    <property type="molecule type" value="Genomic_DNA"/>
</dbReference>
<comment type="caution">
    <text evidence="1">The sequence shown here is derived from an EMBL/GenBank/DDBJ whole genome shotgun (WGS) entry which is preliminary data.</text>
</comment>
<dbReference type="GO" id="GO:0006261">
    <property type="term" value="P:DNA-templated DNA replication"/>
    <property type="evidence" value="ECO:0007669"/>
    <property type="project" value="TreeGrafter"/>
</dbReference>
<reference evidence="1" key="1">
    <citation type="journal article" date="2021" name="PeerJ">
        <title>Extensive microbial diversity within the chicken gut microbiome revealed by metagenomics and culture.</title>
        <authorList>
            <person name="Gilroy R."/>
            <person name="Ravi A."/>
            <person name="Getino M."/>
            <person name="Pursley I."/>
            <person name="Horton D.L."/>
            <person name="Alikhan N.F."/>
            <person name="Baker D."/>
            <person name="Gharbi K."/>
            <person name="Hall N."/>
            <person name="Watson M."/>
            <person name="Adriaenssens E.M."/>
            <person name="Foster-Nyarko E."/>
            <person name="Jarju S."/>
            <person name="Secka A."/>
            <person name="Antonio M."/>
            <person name="Oren A."/>
            <person name="Chaudhuri R.R."/>
            <person name="La Ragione R."/>
            <person name="Hildebrand F."/>
            <person name="Pallen M.J."/>
        </authorList>
    </citation>
    <scope>NUCLEOTIDE SEQUENCE</scope>
    <source>
        <strain evidence="1">CHK187-5294</strain>
    </source>
</reference>
<dbReference type="AlphaFoldDB" id="A0A9D2A7V5"/>
<organism evidence="1 2">
    <name type="scientific">Candidatus Borkfalkia avistercoris</name>
    <dbReference type="NCBI Taxonomy" id="2838504"/>
    <lineage>
        <taxon>Bacteria</taxon>
        <taxon>Bacillati</taxon>
        <taxon>Bacillota</taxon>
        <taxon>Clostridia</taxon>
        <taxon>Christensenellales</taxon>
        <taxon>Christensenellaceae</taxon>
        <taxon>Candidatus Borkfalkia</taxon>
    </lineage>
</organism>
<dbReference type="InterPro" id="IPR027417">
    <property type="entry name" value="P-loop_NTPase"/>
</dbReference>
<name>A0A9D2A7V5_9FIRM</name>
<evidence type="ECO:0000313" key="1">
    <source>
        <dbReference type="EMBL" id="HIZ02869.1"/>
    </source>
</evidence>
<dbReference type="PANTHER" id="PTHR11669:SF8">
    <property type="entry name" value="DNA POLYMERASE III SUBUNIT DELTA"/>
    <property type="match status" value="1"/>
</dbReference>
<reference evidence="1" key="2">
    <citation type="submission" date="2021-04" db="EMBL/GenBank/DDBJ databases">
        <authorList>
            <person name="Gilroy R."/>
        </authorList>
    </citation>
    <scope>NUCLEOTIDE SEQUENCE</scope>
    <source>
        <strain evidence="1">CHK187-5294</strain>
    </source>
</reference>
<dbReference type="Gene3D" id="3.40.50.300">
    <property type="entry name" value="P-loop containing nucleotide triphosphate hydrolases"/>
    <property type="match status" value="1"/>
</dbReference>
<dbReference type="Pfam" id="PF13177">
    <property type="entry name" value="DNA_pol3_delta2"/>
    <property type="match status" value="1"/>
</dbReference>